<dbReference type="EMBL" id="BAABRP010000008">
    <property type="protein sequence ID" value="GAA5513522.1"/>
    <property type="molecule type" value="Genomic_DNA"/>
</dbReference>
<reference evidence="3 4" key="1">
    <citation type="submission" date="2024-02" db="EMBL/GenBank/DDBJ databases">
        <title>Deinococcus carri NBRC 110142.</title>
        <authorList>
            <person name="Ichikawa N."/>
            <person name="Katano-Makiyama Y."/>
            <person name="Hidaka K."/>
        </authorList>
    </citation>
    <scope>NUCLEOTIDE SEQUENCE [LARGE SCALE GENOMIC DNA]</scope>
    <source>
        <strain evidence="3 4">NBRC 110142</strain>
    </source>
</reference>
<evidence type="ECO:0000259" key="2">
    <source>
        <dbReference type="Pfam" id="PF13699"/>
    </source>
</evidence>
<feature type="region of interest" description="Disordered" evidence="1">
    <location>
        <begin position="1"/>
        <end position="42"/>
    </location>
</feature>
<feature type="compositionally biased region" description="Basic and acidic residues" evidence="1">
    <location>
        <begin position="1"/>
        <end position="13"/>
    </location>
</feature>
<dbReference type="InterPro" id="IPR025295">
    <property type="entry name" value="eCIS_core_dom"/>
</dbReference>
<proteinExistence type="predicted"/>
<dbReference type="Proteomes" id="UP001401887">
    <property type="component" value="Unassembled WGS sequence"/>
</dbReference>
<protein>
    <recommendedName>
        <fullName evidence="2">eCIS core domain-containing protein</fullName>
    </recommendedName>
</protein>
<sequence>MAESVRKPGERQRGTSISEPELRVQRRVQLTPPQPVLPAPRSLPVLTDYVPVRSLQRQAVQPVFEAAGERQQLQVQRQTERESLQHQITELRASLPPGAAPLPAPQSPTLPLAFQRQTHGKGAGLAPSPADWAGLYAYEMARHTPDARGMYPSAPVAALQRLVASGLAQTARTSTLPPVQRQAELGQALASLRRQPLGRGVVQGSLSQMVPGERLALQRALDEANETLGRQEAQGKSWEALQGLQRQLAAHETGASQPLLQQIQARRGAGNPLPAAVQRHLEQGLNHDLSRVRIHNDAEADRLAKGVNAVAFTTGTDIFFRRGKYEPNTQTGLELLAHEVTHVQQQAQGRVGAGVDPDAGLEAEAKRMGARLTQLRVRRPASRPPQAEGPATTGAAPLQRKQADPAKNNSTASGTRPTRPIPPQAASSSTARTAARPAGSSTTNTNRPRTSAAAPASATARPAQASASRPSPGQQALNLVRFGVNAQLNYQKDVFSGAYSGAKDMVTGLWNLGKSAALGAWNLTAGWATDPKAARNTWASVKGTAPLVSDLNMMANPLLYGLSDPQGYAAARSRTQQRGLNLWNGLKAPYQEAWQSGHPGQAVGRGLVDMGSLFAGGLGTVGKVGEGASLTGRAGETLNTFSLGARNALAPRTRIALPGGGYLEVPTASTVDRMAVPGAQGSSRAGGAAAAGLRAAREQFTGLQNTLDRILPPGSATGDTAKIRTSIDRIMRDAQIKIGKASTPDEIERITEHMRREVGRQLQGIDTSKGPFRASPNEVMYQTRQQAIDAAKVRAGIPAGAKPVDRWQVGSSDTQASIAKGVAARDGRGTNYVYSNNPGGYGQYEVYKTTDRYGRTTYRTVVVHTEDTNNFLPHVHAGIYEAPPSIRSQTAGTNGDKATVPDFRNDSYISVGDDHHLTYQYRSATTSSKAK</sequence>
<feature type="compositionally biased region" description="Low complexity" evidence="1">
    <location>
        <begin position="425"/>
        <end position="473"/>
    </location>
</feature>
<keyword evidence="4" id="KW-1185">Reference proteome</keyword>
<accession>A0ABP9W842</accession>
<feature type="compositionally biased region" description="Polar residues" evidence="1">
    <location>
        <begin position="407"/>
        <end position="416"/>
    </location>
</feature>
<organism evidence="3 4">
    <name type="scientific">Deinococcus carri</name>
    <dbReference type="NCBI Taxonomy" id="1211323"/>
    <lineage>
        <taxon>Bacteria</taxon>
        <taxon>Thermotogati</taxon>
        <taxon>Deinococcota</taxon>
        <taxon>Deinococci</taxon>
        <taxon>Deinococcales</taxon>
        <taxon>Deinococcaceae</taxon>
        <taxon>Deinococcus</taxon>
    </lineage>
</organism>
<evidence type="ECO:0000256" key="1">
    <source>
        <dbReference type="SAM" id="MobiDB-lite"/>
    </source>
</evidence>
<dbReference type="Pfam" id="PF13699">
    <property type="entry name" value="eCIS_core"/>
    <property type="match status" value="1"/>
</dbReference>
<evidence type="ECO:0000313" key="3">
    <source>
        <dbReference type="EMBL" id="GAA5513522.1"/>
    </source>
</evidence>
<dbReference type="RefSeq" id="WP_345465176.1">
    <property type="nucleotide sequence ID" value="NZ_BAABRP010000008.1"/>
</dbReference>
<evidence type="ECO:0000313" key="4">
    <source>
        <dbReference type="Proteomes" id="UP001401887"/>
    </source>
</evidence>
<feature type="region of interest" description="Disordered" evidence="1">
    <location>
        <begin position="370"/>
        <end position="473"/>
    </location>
</feature>
<feature type="domain" description="eCIS core" evidence="2">
    <location>
        <begin position="272"/>
        <end position="349"/>
    </location>
</feature>
<gene>
    <name evidence="3" type="ORF">Dcar01_02261</name>
</gene>
<name>A0ABP9W842_9DEIO</name>
<comment type="caution">
    <text evidence="3">The sequence shown here is derived from an EMBL/GenBank/DDBJ whole genome shotgun (WGS) entry which is preliminary data.</text>
</comment>